<dbReference type="EMBL" id="JAMQCR010000001">
    <property type="protein sequence ID" value="MCM2532175.1"/>
    <property type="molecule type" value="Genomic_DNA"/>
</dbReference>
<accession>A0ABT0W7X7</accession>
<comment type="caution">
    <text evidence="1">The sequence shown here is derived from an EMBL/GenBank/DDBJ whole genome shotgun (WGS) entry which is preliminary data.</text>
</comment>
<name>A0ABT0W7X7_9BACI</name>
<organism evidence="1 2">
    <name type="scientific">Neobacillus pocheonensis</name>
    <dbReference type="NCBI Taxonomy" id="363869"/>
    <lineage>
        <taxon>Bacteria</taxon>
        <taxon>Bacillati</taxon>
        <taxon>Bacillota</taxon>
        <taxon>Bacilli</taxon>
        <taxon>Bacillales</taxon>
        <taxon>Bacillaceae</taxon>
        <taxon>Neobacillus</taxon>
    </lineage>
</organism>
<protein>
    <recommendedName>
        <fullName evidence="3">DNA-binding protein</fullName>
    </recommendedName>
</protein>
<sequence length="45" mass="5084">MNKLKTSILMTVEILNQAKTKASSLGLSFSAYLEQLVRKDLEQNK</sequence>
<evidence type="ECO:0000313" key="2">
    <source>
        <dbReference type="Proteomes" id="UP001523262"/>
    </source>
</evidence>
<keyword evidence="2" id="KW-1185">Reference proteome</keyword>
<evidence type="ECO:0000313" key="1">
    <source>
        <dbReference type="EMBL" id="MCM2532175.1"/>
    </source>
</evidence>
<evidence type="ECO:0008006" key="3">
    <source>
        <dbReference type="Google" id="ProtNLM"/>
    </source>
</evidence>
<dbReference type="Proteomes" id="UP001523262">
    <property type="component" value="Unassembled WGS sequence"/>
</dbReference>
<proteinExistence type="predicted"/>
<gene>
    <name evidence="1" type="ORF">NDK43_06905</name>
</gene>
<reference evidence="1 2" key="1">
    <citation type="submission" date="2022-06" db="EMBL/GenBank/DDBJ databases">
        <authorList>
            <person name="Jeon C.O."/>
        </authorList>
    </citation>
    <scope>NUCLEOTIDE SEQUENCE [LARGE SCALE GENOMIC DNA]</scope>
    <source>
        <strain evidence="1 2">KCTC 13943</strain>
    </source>
</reference>